<evidence type="ECO:0000259" key="7">
    <source>
        <dbReference type="SMART" id="SM00849"/>
    </source>
</evidence>
<keyword evidence="2" id="KW-1003">Cell membrane</keyword>
<evidence type="ECO:0000256" key="5">
    <source>
        <dbReference type="ARBA" id="ARBA00023136"/>
    </source>
</evidence>
<dbReference type="InterPro" id="IPR036866">
    <property type="entry name" value="RibonucZ/Hydroxyglut_hydro"/>
</dbReference>
<protein>
    <submittedName>
        <fullName evidence="8">Late competence protein ComEC, DNA transport</fullName>
    </submittedName>
</protein>
<feature type="transmembrane region" description="Helical" evidence="6">
    <location>
        <begin position="118"/>
        <end position="136"/>
    </location>
</feature>
<dbReference type="Proteomes" id="UP000034455">
    <property type="component" value="Unassembled WGS sequence"/>
</dbReference>
<dbReference type="PATRIC" id="fig|74704.6.peg.647"/>
<evidence type="ECO:0000256" key="2">
    <source>
        <dbReference type="ARBA" id="ARBA00022475"/>
    </source>
</evidence>
<dbReference type="AlphaFoldDB" id="A0A0M2P023"/>
<keyword evidence="3 6" id="KW-0812">Transmembrane</keyword>
<dbReference type="Pfam" id="PF03772">
    <property type="entry name" value="Competence"/>
    <property type="match status" value="1"/>
</dbReference>
<evidence type="ECO:0000313" key="9">
    <source>
        <dbReference type="Proteomes" id="UP000034455"/>
    </source>
</evidence>
<feature type="transmembrane region" description="Helical" evidence="6">
    <location>
        <begin position="31"/>
        <end position="56"/>
    </location>
</feature>
<dbReference type="CDD" id="cd07731">
    <property type="entry name" value="ComA-like_MBL-fold"/>
    <property type="match status" value="1"/>
</dbReference>
<feature type="transmembrane region" description="Helical" evidence="6">
    <location>
        <begin position="92"/>
        <end position="111"/>
    </location>
</feature>
<dbReference type="SUPFAM" id="SSF56281">
    <property type="entry name" value="Metallo-hydrolase/oxidoreductase"/>
    <property type="match status" value="1"/>
</dbReference>
<organism evidence="8 9">
    <name type="scientific">Staphylococcus cohnii subsp. cohnii</name>
    <dbReference type="NCBI Taxonomy" id="74704"/>
    <lineage>
        <taxon>Bacteria</taxon>
        <taxon>Bacillati</taxon>
        <taxon>Bacillota</taxon>
        <taxon>Bacilli</taxon>
        <taxon>Bacillales</taxon>
        <taxon>Staphylococcaceae</taxon>
        <taxon>Staphylococcus</taxon>
        <taxon>Staphylococcus cohnii species complex</taxon>
    </lineage>
</organism>
<dbReference type="InterPro" id="IPR001279">
    <property type="entry name" value="Metallo-B-lactamas"/>
</dbReference>
<keyword evidence="5 6" id="KW-0472">Membrane</keyword>
<dbReference type="PANTHER" id="PTHR30619">
    <property type="entry name" value="DNA INTERNALIZATION/COMPETENCE PROTEIN COMEC/REC2"/>
    <property type="match status" value="1"/>
</dbReference>
<name>A0A0M2P023_STACC</name>
<dbReference type="InterPro" id="IPR035681">
    <property type="entry name" value="ComA-like_MBL"/>
</dbReference>
<proteinExistence type="predicted"/>
<accession>A0A0M2P023</accession>
<dbReference type="PANTHER" id="PTHR30619:SF1">
    <property type="entry name" value="RECOMBINATION PROTEIN 2"/>
    <property type="match status" value="1"/>
</dbReference>
<evidence type="ECO:0000256" key="1">
    <source>
        <dbReference type="ARBA" id="ARBA00004651"/>
    </source>
</evidence>
<keyword evidence="4 6" id="KW-1133">Transmembrane helix</keyword>
<comment type="subcellular location">
    <subcellularLocation>
        <location evidence="1">Cell membrane</location>
        <topology evidence="1">Multi-pass membrane protein</topology>
    </subcellularLocation>
</comment>
<dbReference type="SMART" id="SM00849">
    <property type="entry name" value="Lactamase_B"/>
    <property type="match status" value="1"/>
</dbReference>
<sequence length="399" mass="46303">MLYHVYCTTKLIYLKLYPFSSNSMIGLISNLFFVPFYSFILFPFVIFLTFIIHLPIKPLFIINLYNQLIVLHDKVVGIFDKLNLYQWYIPNLNNLQITIICLISFLCLVLFVHKCYKFMIISLIALYIVSTILPQVRAYQLTMLDVGQGDALLFETKLHESLLIDTGGNFNSTQNFSSHSISKYHILPTLKRHNIKKIDYVVVTHPHLDHIGELDYLTNSLKIKNIIINANSFKIKELNHLNNTCSKKNIKLIDFKNKSHFFMNKAEVKLLDATISNSDNLNEQSIIVLIQYKSYKILLMGDATINNEENLIHKYHLYNVDILKVGHHGSRTSTSNNLLKAIRPKIALISVGEKNKYRLPNHQIINRLKSFDIKIFQTNINGEVNILFKNQIEIHSQFN</sequence>
<dbReference type="Gene3D" id="3.60.15.10">
    <property type="entry name" value="Ribonuclease Z/Hydroxyacylglutathione hydrolase-like"/>
    <property type="match status" value="1"/>
</dbReference>
<dbReference type="Pfam" id="PF00753">
    <property type="entry name" value="Lactamase_B"/>
    <property type="match status" value="1"/>
</dbReference>
<evidence type="ECO:0000313" key="8">
    <source>
        <dbReference type="EMBL" id="KKI63585.1"/>
    </source>
</evidence>
<reference evidence="8 9" key="1">
    <citation type="submission" date="2015-03" db="EMBL/GenBank/DDBJ databases">
        <title>Genome Assembly of Staphylococcus cohnii subsp. cohnii strain G22B2.</title>
        <authorList>
            <person name="Nair G."/>
            <person name="Kaur G."/>
            <person name="Khatri I."/>
            <person name="Singh N.K."/>
            <person name="Sathyabama S."/>
            <person name="Maurya S.K."/>
            <person name="Subramanian S."/>
            <person name="Agrewala J.N."/>
            <person name="Mayilraj S."/>
        </authorList>
    </citation>
    <scope>NUCLEOTIDE SEQUENCE [LARGE SCALE GENOMIC DNA]</scope>
    <source>
        <strain evidence="8 9">G22B2</strain>
    </source>
</reference>
<dbReference type="InterPro" id="IPR052159">
    <property type="entry name" value="Competence_DNA_uptake"/>
</dbReference>
<evidence type="ECO:0000256" key="3">
    <source>
        <dbReference type="ARBA" id="ARBA00022692"/>
    </source>
</evidence>
<gene>
    <name evidence="8" type="ORF">UF66_0632</name>
</gene>
<evidence type="ECO:0000256" key="4">
    <source>
        <dbReference type="ARBA" id="ARBA00022989"/>
    </source>
</evidence>
<comment type="caution">
    <text evidence="8">The sequence shown here is derived from an EMBL/GenBank/DDBJ whole genome shotgun (WGS) entry which is preliminary data.</text>
</comment>
<dbReference type="InterPro" id="IPR004477">
    <property type="entry name" value="ComEC_N"/>
</dbReference>
<evidence type="ECO:0000256" key="6">
    <source>
        <dbReference type="SAM" id="Phobius"/>
    </source>
</evidence>
<feature type="domain" description="Metallo-beta-lactamase" evidence="7">
    <location>
        <begin position="148"/>
        <end position="353"/>
    </location>
</feature>
<dbReference type="EMBL" id="LAKJ01000013">
    <property type="protein sequence ID" value="KKI63585.1"/>
    <property type="molecule type" value="Genomic_DNA"/>
</dbReference>
<dbReference type="GO" id="GO:0005886">
    <property type="term" value="C:plasma membrane"/>
    <property type="evidence" value="ECO:0007669"/>
    <property type="project" value="UniProtKB-SubCell"/>
</dbReference>